<dbReference type="InterPro" id="IPR048118">
    <property type="entry name" value="KwaA"/>
</dbReference>
<protein>
    <submittedName>
        <fullName evidence="2">Anti-phage protein KwaA</fullName>
    </submittedName>
</protein>
<feature type="transmembrane region" description="Helical" evidence="1">
    <location>
        <begin position="115"/>
        <end position="137"/>
    </location>
</feature>
<dbReference type="AlphaFoldDB" id="A0ABD5ADB7"/>
<feature type="transmembrane region" description="Helical" evidence="1">
    <location>
        <begin position="46"/>
        <end position="65"/>
    </location>
</feature>
<keyword evidence="1" id="KW-1133">Transmembrane helix</keyword>
<dbReference type="NCBIfam" id="NF041622">
    <property type="entry name" value="KwaA"/>
    <property type="match status" value="1"/>
</dbReference>
<dbReference type="Proteomes" id="UP001177883">
    <property type="component" value="Unassembled WGS sequence"/>
</dbReference>
<organism evidence="2 3">
    <name type="scientific">Vibrio splendidus</name>
    <dbReference type="NCBI Taxonomy" id="29497"/>
    <lineage>
        <taxon>Bacteria</taxon>
        <taxon>Pseudomonadati</taxon>
        <taxon>Pseudomonadota</taxon>
        <taxon>Gammaproteobacteria</taxon>
        <taxon>Vibrionales</taxon>
        <taxon>Vibrionaceae</taxon>
        <taxon>Vibrio</taxon>
    </lineage>
</organism>
<proteinExistence type="predicted"/>
<evidence type="ECO:0000313" key="3">
    <source>
        <dbReference type="Proteomes" id="UP001177883"/>
    </source>
</evidence>
<dbReference type="RefSeq" id="WP_102492614.1">
    <property type="nucleotide sequence ID" value="NZ_JAUYVK010000019.1"/>
</dbReference>
<gene>
    <name evidence="2" type="primary">kwaA</name>
    <name evidence="2" type="ORF">Q8W38_17405</name>
</gene>
<accession>A0ABD5ADB7</accession>
<name>A0ABD5ADB7_VIBSP</name>
<keyword evidence="1" id="KW-0472">Membrane</keyword>
<feature type="transmembrane region" description="Helical" evidence="1">
    <location>
        <begin position="7"/>
        <end position="26"/>
    </location>
</feature>
<reference evidence="2" key="1">
    <citation type="submission" date="2023-07" db="EMBL/GenBank/DDBJ databases">
        <title>Genome content predicts the carbon catabolic preferences of heterotrophic bacteria.</title>
        <authorList>
            <person name="Gralka M."/>
        </authorList>
    </citation>
    <scope>NUCLEOTIDE SEQUENCE</scope>
    <source>
        <strain evidence="2">6E03</strain>
    </source>
</reference>
<evidence type="ECO:0000313" key="2">
    <source>
        <dbReference type="EMBL" id="MDP2491129.1"/>
    </source>
</evidence>
<keyword evidence="1" id="KW-0812">Transmembrane</keyword>
<dbReference type="EMBL" id="JAUYVK010000019">
    <property type="protein sequence ID" value="MDP2491129.1"/>
    <property type="molecule type" value="Genomic_DNA"/>
</dbReference>
<sequence length="194" mass="22417">MSVLGQIKLYVLSLMFLFFLVMLISMDTNPCKLNEGCEPLSLLDYINANWLPCFMAFMIGICELIRREFEYKLSGNTSDTLRVLESKSESYEHLTFLATYIIPFVGFNFDSFPRLLAYLSLIVIIGMIFIRTGMYYANPTLALFGYKLYRITLADQNNHYEGITALAKDDINQGNNVYYQFISKTVCFVRKVKE</sequence>
<comment type="caution">
    <text evidence="2">The sequence shown here is derived from an EMBL/GenBank/DDBJ whole genome shotgun (WGS) entry which is preliminary data.</text>
</comment>
<evidence type="ECO:0000256" key="1">
    <source>
        <dbReference type="SAM" id="Phobius"/>
    </source>
</evidence>